<keyword evidence="2" id="KW-0560">Oxidoreductase</keyword>
<dbReference type="PROSITE" id="PS00061">
    <property type="entry name" value="ADH_SHORT"/>
    <property type="match status" value="1"/>
</dbReference>
<name>A0A1I5QUW3_9ACTN</name>
<dbReference type="InterPro" id="IPR020904">
    <property type="entry name" value="Sc_DH/Rdtase_CS"/>
</dbReference>
<dbReference type="InterPro" id="IPR036291">
    <property type="entry name" value="NAD(P)-bd_dom_sf"/>
</dbReference>
<evidence type="ECO:0000313" key="5">
    <source>
        <dbReference type="Proteomes" id="UP000198857"/>
    </source>
</evidence>
<dbReference type="AlphaFoldDB" id="A0A1I5QUW3"/>
<dbReference type="CDD" id="cd05233">
    <property type="entry name" value="SDR_c"/>
    <property type="match status" value="1"/>
</dbReference>
<keyword evidence="3" id="KW-0520">NAD</keyword>
<proteinExistence type="inferred from homology"/>
<dbReference type="GO" id="GO:0016491">
    <property type="term" value="F:oxidoreductase activity"/>
    <property type="evidence" value="ECO:0007669"/>
    <property type="project" value="UniProtKB-KW"/>
</dbReference>
<evidence type="ECO:0000256" key="3">
    <source>
        <dbReference type="ARBA" id="ARBA00023027"/>
    </source>
</evidence>
<dbReference type="Gene3D" id="3.40.50.720">
    <property type="entry name" value="NAD(P)-binding Rossmann-like Domain"/>
    <property type="match status" value="1"/>
</dbReference>
<dbReference type="NCBIfam" id="NF009467">
    <property type="entry name" value="PRK12826.1-3"/>
    <property type="match status" value="1"/>
</dbReference>
<reference evidence="5" key="1">
    <citation type="submission" date="2016-10" db="EMBL/GenBank/DDBJ databases">
        <authorList>
            <person name="Varghese N."/>
            <person name="Submissions S."/>
        </authorList>
    </citation>
    <scope>NUCLEOTIDE SEQUENCE [LARGE SCALE GENOMIC DNA]</scope>
    <source>
        <strain evidence="5">DSM 44208</strain>
    </source>
</reference>
<dbReference type="STRING" id="1523247.SAMN05660464_3328"/>
<dbReference type="SUPFAM" id="SSF51735">
    <property type="entry name" value="NAD(P)-binding Rossmann-fold domains"/>
    <property type="match status" value="1"/>
</dbReference>
<dbReference type="InterPro" id="IPR023985">
    <property type="entry name" value="SDR_subfam_1"/>
</dbReference>
<evidence type="ECO:0000256" key="2">
    <source>
        <dbReference type="ARBA" id="ARBA00023002"/>
    </source>
</evidence>
<gene>
    <name evidence="4" type="ORF">SAMN05660464_3328</name>
</gene>
<dbReference type="Pfam" id="PF13561">
    <property type="entry name" value="adh_short_C2"/>
    <property type="match status" value="1"/>
</dbReference>
<dbReference type="PANTHER" id="PTHR24321:SF8">
    <property type="entry name" value="ESTRADIOL 17-BETA-DEHYDROGENASE 8-RELATED"/>
    <property type="match status" value="1"/>
</dbReference>
<evidence type="ECO:0000313" key="4">
    <source>
        <dbReference type="EMBL" id="SFP50074.1"/>
    </source>
</evidence>
<dbReference type="FunFam" id="3.40.50.720:FF:000084">
    <property type="entry name" value="Short-chain dehydrogenase reductase"/>
    <property type="match status" value="1"/>
</dbReference>
<dbReference type="OrthoDB" id="517007at2"/>
<organism evidence="4 5">
    <name type="scientific">Geodermatophilus dictyosporus</name>
    <dbReference type="NCBI Taxonomy" id="1523247"/>
    <lineage>
        <taxon>Bacteria</taxon>
        <taxon>Bacillati</taxon>
        <taxon>Actinomycetota</taxon>
        <taxon>Actinomycetes</taxon>
        <taxon>Geodermatophilales</taxon>
        <taxon>Geodermatophilaceae</taxon>
        <taxon>Geodermatophilus</taxon>
    </lineage>
</organism>
<accession>A0A1I5QUW3</accession>
<dbReference type="RefSeq" id="WP_091111437.1">
    <property type="nucleotide sequence ID" value="NZ_FOWQ01000005.1"/>
</dbReference>
<sequence length="275" mass="29331">MARFEGRVALVTGGARGQGRSHAVRLAAEGADVAVVDVCRQFDSVQYAMSTPDDLAETEKLVREHGRQFLGIQADVRDVEQVEAAVRQVEQQFGGIDLVCANAGILPSTGPHAQRLEAWYDTVATNLSGVFFTLRAVTPGMVERGRGGAIVITGSTSSFRGVAYKTEMLNPGHMAYGAAKSGVLSLMRNYAMALGRYGIRVNTVVPAGVDTPMISNEFFSRDLQADAPPGWMANVMEHGPVQPGDISDAVLFLLSEQAKYVTGTALPVDMGTLLV</sequence>
<comment type="similarity">
    <text evidence="1">Belongs to the short-chain dehydrogenases/reductases (SDR) family.</text>
</comment>
<protein>
    <submittedName>
        <fullName evidence="4">SDR family mycofactocin-dependent oxidoreductase</fullName>
    </submittedName>
</protein>
<dbReference type="Proteomes" id="UP000198857">
    <property type="component" value="Unassembled WGS sequence"/>
</dbReference>
<dbReference type="PRINTS" id="PR00080">
    <property type="entry name" value="SDRFAMILY"/>
</dbReference>
<dbReference type="PRINTS" id="PR00081">
    <property type="entry name" value="GDHRDH"/>
</dbReference>
<evidence type="ECO:0000256" key="1">
    <source>
        <dbReference type="ARBA" id="ARBA00006484"/>
    </source>
</evidence>
<dbReference type="InterPro" id="IPR002347">
    <property type="entry name" value="SDR_fam"/>
</dbReference>
<keyword evidence="5" id="KW-1185">Reference proteome</keyword>
<dbReference type="PANTHER" id="PTHR24321">
    <property type="entry name" value="DEHYDROGENASES, SHORT CHAIN"/>
    <property type="match status" value="1"/>
</dbReference>
<dbReference type="EMBL" id="FOWQ01000005">
    <property type="protein sequence ID" value="SFP50074.1"/>
    <property type="molecule type" value="Genomic_DNA"/>
</dbReference>
<dbReference type="NCBIfam" id="TIGR03971">
    <property type="entry name" value="SDR_subfam_1"/>
    <property type="match status" value="1"/>
</dbReference>